<dbReference type="GeneID" id="93587493"/>
<name>A0A437A708_ARTFL</name>
<keyword evidence="3" id="KW-1185">Reference proteome</keyword>
<dbReference type="OrthoDB" id="5289620at2759"/>
<gene>
    <name evidence="2" type="ORF">DFL_005182</name>
</gene>
<dbReference type="EMBL" id="SAEB01000006">
    <property type="protein sequence ID" value="RVD86931.1"/>
    <property type="molecule type" value="Genomic_DNA"/>
</dbReference>
<dbReference type="SUPFAM" id="SSF81383">
    <property type="entry name" value="F-box domain"/>
    <property type="match status" value="1"/>
</dbReference>
<accession>A0A437A708</accession>
<dbReference type="Proteomes" id="UP000283090">
    <property type="component" value="Unassembled WGS sequence"/>
</dbReference>
<organism evidence="2 3">
    <name type="scientific">Arthrobotrys flagrans</name>
    <name type="common">Nematode-trapping fungus</name>
    <name type="synonym">Trichothecium flagrans</name>
    <dbReference type="NCBI Taxonomy" id="97331"/>
    <lineage>
        <taxon>Eukaryota</taxon>
        <taxon>Fungi</taxon>
        <taxon>Dikarya</taxon>
        <taxon>Ascomycota</taxon>
        <taxon>Pezizomycotina</taxon>
        <taxon>Orbiliomycetes</taxon>
        <taxon>Orbiliales</taxon>
        <taxon>Orbiliaceae</taxon>
        <taxon>Arthrobotrys</taxon>
    </lineage>
</organism>
<dbReference type="InterPro" id="IPR036047">
    <property type="entry name" value="F-box-like_dom_sf"/>
</dbReference>
<sequence>MGTPIDPPNLSPLETLPQELLSTIIGYLEPNDRASFLRTSKRLYHATRPHLWHTLKSTDSPRRRRAAARYSRGLHRLAKIAEEIGVEAMGFVHVKKVVFKEGDLMPEKGVGGTDPGLDGLSKILDEQLLAGKVQLQQVELCWEDIERASNGATNFLKTLKEYQKLNLPQRPSIVAKMADQYGGLRRPFVFPIELFALECITDLELGFGGEQEEFGISMARIISDIELFTNTLKGTHSLQYLSIKWRESIGDTPSSVIKLPQLKGLQSAITDLKHLRGLSLSGYLFHPSFFIIPPENTKSLTIKQEVSIAWWRKFAQCPFMGLEDLTMETRHAGTELISEWLSSDEEEVRFYESAHEFEFLLGDLEIRGLKNFRTYSDYYYRPDDFSELLRRKNPGLQEWMAEISNYGGIVLVNSDFGFEIRSVK</sequence>
<dbReference type="PROSITE" id="PS50181">
    <property type="entry name" value="FBOX"/>
    <property type="match status" value="1"/>
</dbReference>
<reference evidence="2 3" key="1">
    <citation type="submission" date="2019-01" db="EMBL/GenBank/DDBJ databases">
        <title>Intercellular communication is required for trap formation in the nematode-trapping fungus Duddingtonia flagrans.</title>
        <authorList>
            <person name="Youssar L."/>
            <person name="Wernet V."/>
            <person name="Hensel N."/>
            <person name="Hildebrandt H.-G."/>
            <person name="Fischer R."/>
        </authorList>
    </citation>
    <scope>NUCLEOTIDE SEQUENCE [LARGE SCALE GENOMIC DNA]</scope>
    <source>
        <strain evidence="2 3">CBS H-5679</strain>
    </source>
</reference>
<feature type="domain" description="F-box" evidence="1">
    <location>
        <begin position="10"/>
        <end position="55"/>
    </location>
</feature>
<dbReference type="VEuPathDB" id="FungiDB:DFL_005182"/>
<dbReference type="RefSeq" id="XP_067492475.1">
    <property type="nucleotide sequence ID" value="XM_067634403.1"/>
</dbReference>
<evidence type="ECO:0000313" key="2">
    <source>
        <dbReference type="EMBL" id="RVD86931.1"/>
    </source>
</evidence>
<evidence type="ECO:0000259" key="1">
    <source>
        <dbReference type="PROSITE" id="PS50181"/>
    </source>
</evidence>
<protein>
    <recommendedName>
        <fullName evidence="1">F-box domain-containing protein</fullName>
    </recommendedName>
</protein>
<comment type="caution">
    <text evidence="2">The sequence shown here is derived from an EMBL/GenBank/DDBJ whole genome shotgun (WGS) entry which is preliminary data.</text>
</comment>
<dbReference type="AlphaFoldDB" id="A0A437A708"/>
<dbReference type="InterPro" id="IPR001810">
    <property type="entry name" value="F-box_dom"/>
</dbReference>
<proteinExistence type="predicted"/>
<dbReference type="Pfam" id="PF12937">
    <property type="entry name" value="F-box-like"/>
    <property type="match status" value="1"/>
</dbReference>
<evidence type="ECO:0000313" key="3">
    <source>
        <dbReference type="Proteomes" id="UP000283090"/>
    </source>
</evidence>